<dbReference type="KEGG" id="pic:PICST_34797"/>
<accession>A3LN02</accession>
<evidence type="ECO:0000313" key="4">
    <source>
        <dbReference type="Proteomes" id="UP000002258"/>
    </source>
</evidence>
<feature type="domain" description="Isopenicillin N synthase-like Fe(2+) 2OG dioxygenase" evidence="1">
    <location>
        <begin position="243"/>
        <end position="330"/>
    </location>
</feature>
<protein>
    <recommendedName>
        <fullName evidence="5">Fe2OG dioxygenase domain-containing protein</fullName>
    </recommendedName>
</protein>
<evidence type="ECO:0000259" key="2">
    <source>
        <dbReference type="Pfam" id="PF14226"/>
    </source>
</evidence>
<dbReference type="eggNOG" id="KOG0143">
    <property type="taxonomic scope" value="Eukaryota"/>
</dbReference>
<dbReference type="Pfam" id="PF03171">
    <property type="entry name" value="2OG-FeII_Oxy"/>
    <property type="match status" value="1"/>
</dbReference>
<dbReference type="Pfam" id="PF14226">
    <property type="entry name" value="DIOX_N"/>
    <property type="match status" value="1"/>
</dbReference>
<dbReference type="InterPro" id="IPR044861">
    <property type="entry name" value="IPNS-like_FE2OG_OXY"/>
</dbReference>
<dbReference type="Proteomes" id="UP000002258">
    <property type="component" value="Chromosome 2"/>
</dbReference>
<dbReference type="PANTHER" id="PTHR47990">
    <property type="entry name" value="2-OXOGLUTARATE (2OG) AND FE(II)-DEPENDENT OXYGENASE SUPERFAMILY PROTEIN-RELATED"/>
    <property type="match status" value="1"/>
</dbReference>
<organism evidence="3 4">
    <name type="scientific">Scheffersomyces stipitis (strain ATCC 58785 / CBS 6054 / NBRC 10063 / NRRL Y-11545)</name>
    <name type="common">Yeast</name>
    <name type="synonym">Pichia stipitis</name>
    <dbReference type="NCBI Taxonomy" id="322104"/>
    <lineage>
        <taxon>Eukaryota</taxon>
        <taxon>Fungi</taxon>
        <taxon>Dikarya</taxon>
        <taxon>Ascomycota</taxon>
        <taxon>Saccharomycotina</taxon>
        <taxon>Pichiomycetes</taxon>
        <taxon>Debaryomycetaceae</taxon>
        <taxon>Scheffersomyces</taxon>
    </lineage>
</organism>
<dbReference type="GeneID" id="4837262"/>
<dbReference type="InterPro" id="IPR026992">
    <property type="entry name" value="DIOX_N"/>
</dbReference>
<dbReference type="HOGENOM" id="CLU_010119_10_0_1"/>
<evidence type="ECO:0000259" key="1">
    <source>
        <dbReference type="Pfam" id="PF03171"/>
    </source>
</evidence>
<dbReference type="InterPro" id="IPR050231">
    <property type="entry name" value="Iron_ascorbate_oxido_reductase"/>
</dbReference>
<dbReference type="RefSeq" id="XP_001382803.1">
    <property type="nucleotide sequence ID" value="XM_001382766.1"/>
</dbReference>
<evidence type="ECO:0000313" key="3">
    <source>
        <dbReference type="EMBL" id="ABN64774.1"/>
    </source>
</evidence>
<keyword evidence="4" id="KW-1185">Reference proteome</keyword>
<dbReference type="SUPFAM" id="SSF51197">
    <property type="entry name" value="Clavaminate synthase-like"/>
    <property type="match status" value="1"/>
</dbReference>
<name>A3LN02_PICST</name>
<evidence type="ECO:0008006" key="5">
    <source>
        <dbReference type="Google" id="ProtNLM"/>
    </source>
</evidence>
<dbReference type="InterPro" id="IPR027443">
    <property type="entry name" value="IPNS-like_sf"/>
</dbReference>
<gene>
    <name evidence="3" type="ORF">PICST_34797</name>
</gene>
<dbReference type="Gene3D" id="2.60.120.330">
    <property type="entry name" value="B-lactam Antibiotic, Isopenicillin N Synthase, Chain"/>
    <property type="match status" value="1"/>
</dbReference>
<dbReference type="AlphaFoldDB" id="A3LN02"/>
<dbReference type="OMA" id="PKDQAHI"/>
<proteinExistence type="predicted"/>
<sequence>MATTENLNIDEIDKKYNLRPFVEATPSDTAAEVIQLNSLDLSLFQEGPDFLDQRKKLATQLEESLSTVGFFALVNHGISQDTFDQLRSVAQSTFELPDQEKKKYLSGALTSDTEDRSVSLGAERGAGFKPKGYWSMKNGVKDSIELYNFRDLQQREVYDSSKPYPEIVKAHLPNVVSYFRFIHGNILKKLTILCDIILELPEGYLWENYFKVVDGDSYNSGSGFGRFMIYHALNPEDEAKVDNNWLRGHSDGTAFTFITSQPILSLQIRDYYTGDWKYVGHTPNGLIVNIGDALEFITGAYFKSSIHRVVTPPDDQKNFKRLVIIYFCDPKLPSILDPEPLNSPKLKRLGYRKHDEWERITFQQWDEEKGRLFGRSDVNDAKSDEPNLVLLYGRLHERWHQAEHNFSLEEARKKYKVIENKS</sequence>
<feature type="domain" description="Non-haem dioxygenase N-terminal" evidence="2">
    <location>
        <begin position="39"/>
        <end position="136"/>
    </location>
</feature>
<dbReference type="OrthoDB" id="406156at2759"/>
<dbReference type="EMBL" id="CP000496">
    <property type="protein sequence ID" value="ABN64774.1"/>
    <property type="molecule type" value="Genomic_DNA"/>
</dbReference>
<dbReference type="InParanoid" id="A3LN02"/>
<dbReference type="STRING" id="322104.A3LN02"/>
<reference evidence="3 4" key="1">
    <citation type="journal article" date="2007" name="Nat. Biotechnol.">
        <title>Genome sequence of the lignocellulose-bioconverting and xylose-fermenting yeast Pichia stipitis.</title>
        <authorList>
            <person name="Jeffries T.W."/>
            <person name="Grigoriev I.V."/>
            <person name="Grimwood J."/>
            <person name="Laplaza J.M."/>
            <person name="Aerts A."/>
            <person name="Salamov A."/>
            <person name="Schmutz J."/>
            <person name="Lindquist E."/>
            <person name="Dehal P."/>
            <person name="Shapiro H."/>
            <person name="Jin Y.S."/>
            <person name="Passoth V."/>
            <person name="Richardson P.M."/>
        </authorList>
    </citation>
    <scope>NUCLEOTIDE SEQUENCE [LARGE SCALE GENOMIC DNA]</scope>
    <source>
        <strain evidence="4">ATCC 58785 / CBS 6054 / NBRC 10063 / NRRL Y-11545</strain>
    </source>
</reference>